<dbReference type="InterPro" id="IPR003599">
    <property type="entry name" value="Ig_sub"/>
</dbReference>
<accession>A0AAN8A127</accession>
<name>A0AAN8A127_ELEMC</name>
<organism evidence="5 6">
    <name type="scientific">Eleginops maclovinus</name>
    <name type="common">Patagonian blennie</name>
    <name type="synonym">Eleginus maclovinus</name>
    <dbReference type="NCBI Taxonomy" id="56733"/>
    <lineage>
        <taxon>Eukaryota</taxon>
        <taxon>Metazoa</taxon>
        <taxon>Chordata</taxon>
        <taxon>Craniata</taxon>
        <taxon>Vertebrata</taxon>
        <taxon>Euteleostomi</taxon>
        <taxon>Actinopterygii</taxon>
        <taxon>Neopterygii</taxon>
        <taxon>Teleostei</taxon>
        <taxon>Neoteleostei</taxon>
        <taxon>Acanthomorphata</taxon>
        <taxon>Eupercaria</taxon>
        <taxon>Perciformes</taxon>
        <taxon>Notothenioidei</taxon>
        <taxon>Eleginopidae</taxon>
        <taxon>Eleginops</taxon>
    </lineage>
</organism>
<dbReference type="Gene3D" id="2.60.40.10">
    <property type="entry name" value="Immunoglobulins"/>
    <property type="match status" value="1"/>
</dbReference>
<dbReference type="InterPro" id="IPR007110">
    <property type="entry name" value="Ig-like_dom"/>
</dbReference>
<keyword evidence="2" id="KW-0472">Membrane</keyword>
<feature type="domain" description="Ig-like" evidence="4">
    <location>
        <begin position="25"/>
        <end position="113"/>
    </location>
</feature>
<dbReference type="InterPro" id="IPR013783">
    <property type="entry name" value="Ig-like_fold"/>
</dbReference>
<dbReference type="PROSITE" id="PS50835">
    <property type="entry name" value="IG_LIKE"/>
    <property type="match status" value="1"/>
</dbReference>
<dbReference type="Pfam" id="PF07686">
    <property type="entry name" value="V-set"/>
    <property type="match status" value="1"/>
</dbReference>
<evidence type="ECO:0000313" key="5">
    <source>
        <dbReference type="EMBL" id="KAK5851156.1"/>
    </source>
</evidence>
<dbReference type="GO" id="GO:0009897">
    <property type="term" value="C:external side of plasma membrane"/>
    <property type="evidence" value="ECO:0007669"/>
    <property type="project" value="TreeGrafter"/>
</dbReference>
<evidence type="ECO:0000256" key="2">
    <source>
        <dbReference type="SAM" id="Phobius"/>
    </source>
</evidence>
<dbReference type="Proteomes" id="UP001346869">
    <property type="component" value="Unassembled WGS sequence"/>
</dbReference>
<feature type="chain" id="PRO_5042944736" description="Ig-like domain-containing protein" evidence="3">
    <location>
        <begin position="20"/>
        <end position="210"/>
    </location>
</feature>
<dbReference type="PANTHER" id="PTHR14334">
    <property type="entry name" value="B-CELL ANTIGEN RECEPTOR COMPLEX-ASSOCIATED PROTEIN"/>
    <property type="match status" value="1"/>
</dbReference>
<reference evidence="5 6" key="1">
    <citation type="journal article" date="2023" name="Genes (Basel)">
        <title>Chromosome-Level Genome Assembly and Circadian Gene Repertoire of the Patagonia Blennie Eleginops maclovinus-The Closest Ancestral Proxy of Antarctic Cryonotothenioids.</title>
        <authorList>
            <person name="Cheng C.C."/>
            <person name="Rivera-Colon A.G."/>
            <person name="Minhas B.F."/>
            <person name="Wilson L."/>
            <person name="Rayamajhi N."/>
            <person name="Vargas-Chacoff L."/>
            <person name="Catchen J.M."/>
        </authorList>
    </citation>
    <scope>NUCLEOTIDE SEQUENCE [LARGE SCALE GENOMIC DNA]</scope>
    <source>
        <strain evidence="5">JMC-PN-2008</strain>
    </source>
</reference>
<keyword evidence="2" id="KW-0812">Transmembrane</keyword>
<dbReference type="SUPFAM" id="SSF48726">
    <property type="entry name" value="Immunoglobulin"/>
    <property type="match status" value="1"/>
</dbReference>
<dbReference type="PANTHER" id="PTHR14334:SF2">
    <property type="entry name" value="B-CELL ANTIGEN RECEPTOR COMPLEX-ASSOCIATED PROTEIN BETA CHAIN"/>
    <property type="match status" value="1"/>
</dbReference>
<keyword evidence="3" id="KW-0732">Signal</keyword>
<evidence type="ECO:0000259" key="4">
    <source>
        <dbReference type="PROSITE" id="PS50835"/>
    </source>
</evidence>
<proteinExistence type="predicted"/>
<keyword evidence="1" id="KW-0393">Immunoglobulin domain</keyword>
<keyword evidence="6" id="KW-1185">Reference proteome</keyword>
<dbReference type="InterPro" id="IPR013106">
    <property type="entry name" value="Ig_V-set"/>
</dbReference>
<dbReference type="GO" id="GO:0030183">
    <property type="term" value="P:B cell differentiation"/>
    <property type="evidence" value="ECO:0007669"/>
    <property type="project" value="TreeGrafter"/>
</dbReference>
<protein>
    <recommendedName>
        <fullName evidence="4">Ig-like domain-containing protein</fullName>
    </recommendedName>
</protein>
<evidence type="ECO:0000256" key="1">
    <source>
        <dbReference type="ARBA" id="ARBA00023319"/>
    </source>
</evidence>
<dbReference type="SMART" id="SM00409">
    <property type="entry name" value="IG"/>
    <property type="match status" value="1"/>
</dbReference>
<dbReference type="InterPro" id="IPR036179">
    <property type="entry name" value="Ig-like_dom_sf"/>
</dbReference>
<evidence type="ECO:0000313" key="6">
    <source>
        <dbReference type="Proteomes" id="UP001346869"/>
    </source>
</evidence>
<feature type="transmembrane region" description="Helical" evidence="2">
    <location>
        <begin position="140"/>
        <end position="158"/>
    </location>
</feature>
<reference evidence="5 6" key="2">
    <citation type="journal article" date="2023" name="Mol. Biol. Evol.">
        <title>Genomics of Secondarily Temperate Adaptation in the Only Non-Antarctic Icefish.</title>
        <authorList>
            <person name="Rivera-Colon A.G."/>
            <person name="Rayamajhi N."/>
            <person name="Minhas B.F."/>
            <person name="Madrigal G."/>
            <person name="Bilyk K.T."/>
            <person name="Yoon V."/>
            <person name="Hune M."/>
            <person name="Gregory S."/>
            <person name="Cheng C.H.C."/>
            <person name="Catchen J.M."/>
        </authorList>
    </citation>
    <scope>NUCLEOTIDE SEQUENCE [LARGE SCALE GENOMIC DNA]</scope>
    <source>
        <strain evidence="5">JMC-PN-2008</strain>
    </source>
</reference>
<feature type="signal peptide" evidence="3">
    <location>
        <begin position="1"/>
        <end position="19"/>
    </location>
</feature>
<dbReference type="EMBL" id="JAUZQC010000022">
    <property type="protein sequence ID" value="KAK5851156.1"/>
    <property type="molecule type" value="Genomic_DNA"/>
</dbReference>
<keyword evidence="2" id="KW-1133">Transmembrane helix</keyword>
<dbReference type="GO" id="GO:0050853">
    <property type="term" value="P:B cell receptor signaling pathway"/>
    <property type="evidence" value="ECO:0007669"/>
    <property type="project" value="TreeGrafter"/>
</dbReference>
<evidence type="ECO:0000256" key="3">
    <source>
        <dbReference type="SAM" id="SignalP"/>
    </source>
</evidence>
<comment type="caution">
    <text evidence="5">The sequence shown here is derived from an EMBL/GenBank/DDBJ whole genome shotgun (WGS) entry which is preliminary data.</text>
</comment>
<sequence>MRWLLAGCCGLALINISVALHQNLPISQKPRFYGVKAGRDVGIFCLCSNKHKSTIVEWHRVTEYNQVIDGNSSKLATGKKYEFINVSNNQNIFLLIHDVSVDDNGVYFCKTKDHWGPGTAVQVIRNTGGQGSYRSKMKDVLIILQALLLAVCIAAVLLRKHQQLEKKDSIYEEPEIDHIYEGLAIETCSGGLYEELSVYAQAEGAEAPWQ</sequence>
<dbReference type="GO" id="GO:0019815">
    <property type="term" value="C:B cell receptor complex"/>
    <property type="evidence" value="ECO:0007669"/>
    <property type="project" value="TreeGrafter"/>
</dbReference>
<gene>
    <name evidence="5" type="ORF">PBY51_001972</name>
</gene>
<dbReference type="AlphaFoldDB" id="A0AAN8A127"/>